<protein>
    <submittedName>
        <fullName evidence="3">Toll/interleukin-1 receptor domain-containing protein</fullName>
    </submittedName>
</protein>
<proteinExistence type="predicted"/>
<evidence type="ECO:0000256" key="1">
    <source>
        <dbReference type="SAM" id="Phobius"/>
    </source>
</evidence>
<feature type="domain" description="TIR" evidence="2">
    <location>
        <begin position="5"/>
        <end position="84"/>
    </location>
</feature>
<feature type="transmembrane region" description="Helical" evidence="1">
    <location>
        <begin position="182"/>
        <end position="204"/>
    </location>
</feature>
<evidence type="ECO:0000313" key="3">
    <source>
        <dbReference type="EMBL" id="MDS1116013.1"/>
    </source>
</evidence>
<dbReference type="InterPro" id="IPR015943">
    <property type="entry name" value="WD40/YVTN_repeat-like_dom_sf"/>
</dbReference>
<reference evidence="3 4" key="1">
    <citation type="submission" date="2023-08" db="EMBL/GenBank/DDBJ databases">
        <title>Bioegradation of LLDPE and BLDPE plastic by marine bacteria from coast plastic debris.</title>
        <authorList>
            <person name="Rong Z."/>
        </authorList>
    </citation>
    <scope>NUCLEOTIDE SEQUENCE [LARGE SCALE GENOMIC DNA]</scope>
    <source>
        <strain evidence="3 4">Z-2</strain>
    </source>
</reference>
<dbReference type="InterPro" id="IPR000157">
    <property type="entry name" value="TIR_dom"/>
</dbReference>
<accession>A0ABU2GX18</accession>
<organism evidence="3 4">
    <name type="scientific">Gordonia westfalica</name>
    <dbReference type="NCBI Taxonomy" id="158898"/>
    <lineage>
        <taxon>Bacteria</taxon>
        <taxon>Bacillati</taxon>
        <taxon>Actinomycetota</taxon>
        <taxon>Actinomycetes</taxon>
        <taxon>Mycobacteriales</taxon>
        <taxon>Gordoniaceae</taxon>
        <taxon>Gordonia</taxon>
    </lineage>
</organism>
<keyword evidence="1" id="KW-0472">Membrane</keyword>
<dbReference type="InterPro" id="IPR011047">
    <property type="entry name" value="Quinoprotein_ADH-like_sf"/>
</dbReference>
<dbReference type="EMBL" id="JAVLUS010000019">
    <property type="protein sequence ID" value="MDS1116013.1"/>
    <property type="molecule type" value="Genomic_DNA"/>
</dbReference>
<keyword evidence="1" id="KW-0812">Transmembrane</keyword>
<keyword evidence="4" id="KW-1185">Reference proteome</keyword>
<comment type="caution">
    <text evidence="3">The sequence shown here is derived from an EMBL/GenBank/DDBJ whole genome shotgun (WGS) entry which is preliminary data.</text>
</comment>
<dbReference type="SUPFAM" id="SSF50998">
    <property type="entry name" value="Quinoprotein alcohol dehydrogenase-like"/>
    <property type="match status" value="1"/>
</dbReference>
<dbReference type="Pfam" id="PF13676">
    <property type="entry name" value="TIR_2"/>
    <property type="match status" value="1"/>
</dbReference>
<dbReference type="InterPro" id="IPR035897">
    <property type="entry name" value="Toll_tir_struct_dom_sf"/>
</dbReference>
<keyword evidence="3" id="KW-0675">Receptor</keyword>
<dbReference type="SUPFAM" id="SSF52200">
    <property type="entry name" value="Toll/Interleukin receptor TIR domain"/>
    <property type="match status" value="1"/>
</dbReference>
<dbReference type="Gene3D" id="2.130.10.10">
    <property type="entry name" value="YVTN repeat-like/Quinoprotein amine dehydrogenase"/>
    <property type="match status" value="1"/>
</dbReference>
<dbReference type="RefSeq" id="WP_310951873.1">
    <property type="nucleotide sequence ID" value="NZ_JAVLUS010000019.1"/>
</dbReference>
<dbReference type="Gene3D" id="3.40.50.10140">
    <property type="entry name" value="Toll/interleukin-1 receptor homology (TIR) domain"/>
    <property type="match status" value="1"/>
</dbReference>
<dbReference type="Proteomes" id="UP001265083">
    <property type="component" value="Unassembled WGS sequence"/>
</dbReference>
<gene>
    <name evidence="3" type="ORF">RD149_19890</name>
</gene>
<sequence>MSGHVFISYSRSDGSGPATALADRLRAQGHKVWIDQRSIPVTVPWMAEIKSGIWGAAVVVVIDTPGWRSSENCQIEARFAQEISAPQIMVSPTAQPEHSAAEVTGVVRQLPHDERTRSELFERADHWHNHGRPPRSLASGRSLTKYRGYTRAQQITAIPTEVAAYLAASERRQRRRITWRRAGSLTAVLLILGGITIFNVLGGAQQNIDDAIQSFSGSQQFEAAWDTDPYLNLDVLSRSDSTGTAIRAQFSRAFSTPLPDAVITGSPPTQTRGFDASRASRIASPRGPVAQLDDARRTVAVTRDGARYRTIRLDAVAPAMAWSPAGDWLLVADGPDVVAYDVEFGNAPLRLRGGNGALSALTVDGGGISGLTDTRQIIHWPSPFGAPIEVDGDAFSDADQIADSDRALALSNSGTLVTVDITDASVASTRRMPVSDDTVTRSVAVSADGATALVTAVDTATSETSALLVPLKAGPTSTIPLPECVPLDIAWATPATAYVACGNAGLGVLSVASGDFRVTSLPFGTRATSVAGTGSRVFVGTNIGLTMHVDPASMKVISEGGTGCPQDIEALTVTDDGRLVYHGGDATANLGCGARGNFTDPDKPEWNRFYFPWQTIDRAGGVTLSGDNRYVAFGFADGHVRVFTADTMEPIAIHRPTTGGIRGLSFDSTNTHLLAVTVNGSAVRLDLDPDAADLEHQRRRAAESIDRARQLGLYQG</sequence>
<name>A0ABU2GX18_9ACTN</name>
<keyword evidence="1" id="KW-1133">Transmembrane helix</keyword>
<evidence type="ECO:0000313" key="4">
    <source>
        <dbReference type="Proteomes" id="UP001265083"/>
    </source>
</evidence>
<evidence type="ECO:0000259" key="2">
    <source>
        <dbReference type="Pfam" id="PF13676"/>
    </source>
</evidence>